<feature type="compositionally biased region" description="Basic and acidic residues" evidence="1">
    <location>
        <begin position="256"/>
        <end position="267"/>
    </location>
</feature>
<dbReference type="Gene3D" id="2.30.30.140">
    <property type="match status" value="1"/>
</dbReference>
<proteinExistence type="predicted"/>
<organism evidence="3 4">
    <name type="scientific">Taenia crassiceps</name>
    <dbReference type="NCBI Taxonomy" id="6207"/>
    <lineage>
        <taxon>Eukaryota</taxon>
        <taxon>Metazoa</taxon>
        <taxon>Spiralia</taxon>
        <taxon>Lophotrochozoa</taxon>
        <taxon>Platyhelminthes</taxon>
        <taxon>Cestoda</taxon>
        <taxon>Eucestoda</taxon>
        <taxon>Cyclophyllidea</taxon>
        <taxon>Taeniidae</taxon>
        <taxon>Taenia</taxon>
    </lineage>
</organism>
<gene>
    <name evidence="3" type="ORF">TcWFU_001424</name>
</gene>
<dbReference type="Proteomes" id="UP001651158">
    <property type="component" value="Unassembled WGS sequence"/>
</dbReference>
<reference evidence="3 4" key="1">
    <citation type="journal article" date="2022" name="Front. Cell. Infect. Microbiol.">
        <title>The Genomes of Two Strains of Taenia crassiceps the Animal Model for the Study of Human Cysticercosis.</title>
        <authorList>
            <person name="Bobes R.J."/>
            <person name="Estrada K."/>
            <person name="Rios-Valencia D.G."/>
            <person name="Calderon-Gallegos A."/>
            <person name="de la Torre P."/>
            <person name="Carrero J.C."/>
            <person name="Sanchez-Flores A."/>
            <person name="Laclette J.P."/>
        </authorList>
    </citation>
    <scope>NUCLEOTIDE SEQUENCE [LARGE SCALE GENOMIC DNA]</scope>
    <source>
        <strain evidence="3">WFUcys</strain>
    </source>
</reference>
<name>A0ABR4QJ97_9CEST</name>
<accession>A0ABR4QJ97</accession>
<evidence type="ECO:0000256" key="1">
    <source>
        <dbReference type="SAM" id="MobiDB-lite"/>
    </source>
</evidence>
<dbReference type="InterPro" id="IPR002999">
    <property type="entry name" value="Tudor"/>
</dbReference>
<evidence type="ECO:0000259" key="2">
    <source>
        <dbReference type="PROSITE" id="PS50304"/>
    </source>
</evidence>
<feature type="domain" description="Tudor" evidence="2">
    <location>
        <begin position="155"/>
        <end position="215"/>
    </location>
</feature>
<dbReference type="EMBL" id="JAKROA010000002">
    <property type="protein sequence ID" value="KAL5109816.1"/>
    <property type="molecule type" value="Genomic_DNA"/>
</dbReference>
<evidence type="ECO:0000313" key="4">
    <source>
        <dbReference type="Proteomes" id="UP001651158"/>
    </source>
</evidence>
<feature type="compositionally biased region" description="Basic and acidic residues" evidence="1">
    <location>
        <begin position="275"/>
        <end position="284"/>
    </location>
</feature>
<sequence length="284" mass="31981">MVQAGGLYWLIRPSNESALGRLIGCRASCQAGTSTRMLAVGDKCIYRESCCAAPEFGALCCVDMNEDGCVLFLPIVPFGKCKWVKWDCVSKVKSIGEGTTFGSSEAYSNGSVSVSGPPVDKDEHLCSRMDMVHTLGGAKEQTKVSKKQMESYRHEWRFGDVCVCRWWKNNKWYFAKISNINEVVGFCDVQLLYYGNKQYFIRLDRIHRVDASSWKWVEDEENASAALELLRSGNMKSYGMTLERVLPELEAQSESMMEREGRGERGLASEMATQRYKEGENKTA</sequence>
<dbReference type="SUPFAM" id="SSF63748">
    <property type="entry name" value="Tudor/PWWP/MBT"/>
    <property type="match status" value="1"/>
</dbReference>
<comment type="caution">
    <text evidence="3">The sequence shown here is derived from an EMBL/GenBank/DDBJ whole genome shotgun (WGS) entry which is preliminary data.</text>
</comment>
<dbReference type="PROSITE" id="PS50304">
    <property type="entry name" value="TUDOR"/>
    <property type="match status" value="1"/>
</dbReference>
<keyword evidence="4" id="KW-1185">Reference proteome</keyword>
<protein>
    <recommendedName>
        <fullName evidence="2">Tudor domain-containing protein</fullName>
    </recommendedName>
</protein>
<feature type="region of interest" description="Disordered" evidence="1">
    <location>
        <begin position="253"/>
        <end position="284"/>
    </location>
</feature>
<evidence type="ECO:0000313" key="3">
    <source>
        <dbReference type="EMBL" id="KAL5109816.1"/>
    </source>
</evidence>